<gene>
    <name evidence="7" type="ORF">EHO65_17855</name>
</gene>
<keyword evidence="8" id="KW-1185">Reference proteome</keyword>
<dbReference type="NCBIfam" id="NF004832">
    <property type="entry name" value="PRK06184.1"/>
    <property type="match status" value="1"/>
</dbReference>
<keyword evidence="7" id="KW-0560">Oxidoreductase</keyword>
<dbReference type="OrthoDB" id="9766816at2"/>
<protein>
    <submittedName>
        <fullName evidence="7">FAD-binding monooxygenase</fullName>
    </submittedName>
</protein>
<dbReference type="EMBL" id="RQEY01000023">
    <property type="protein sequence ID" value="TGK36653.1"/>
    <property type="molecule type" value="Genomic_DNA"/>
</dbReference>
<dbReference type="Gene3D" id="3.50.50.60">
    <property type="entry name" value="FAD/NAD(P)-binding domain"/>
    <property type="match status" value="1"/>
</dbReference>
<name>A0A4R9GXR1_9LEPT</name>
<sequence>MESNKIIDVLIVGAGPTGTSLAIDLVRRGLDVRIIDKAPHAFQGSRAKGIQPRTLEVFDDFEVITDILSQGSLYPLLGIHLGPITIPWPMFKNKRATASTPYPNTWLIPQYTTDSALHNQLKKLGRNVDFGRKLIGFTQGLEAVVSRVSFSNGEEEIISRYLVGADGGSSEVRQQLGVNFIGSTDEQDRILIVDAITTGLSRNRWHVWPGRNGKFVGACPLPNSQLFQWMIRLAPEEEPPESLIDINRRIQSHTRNLRIVLKEMKWRSVFRPNIRLAEVYRSKRVFISGDAAHVHTPAGAQGLNTGIQDAYNLGWKLAQVLAGASDDLLDTYEMERRPIAASVLGLSTKKYNGISNLDPSSIRRGKDEQQLTLTYHGGPLASSASDRTNTLESGDRAPDAFLFDSKGKGVRLFDLFRGSHFTLIAYGNRAARDLARINWPVNGAQLKRIVVNSSWILQADYVLNDLKHTFESVYSPPDDTLILIRPDGYIAHISSSEDLNSLYNSIHKMTPNAEFSGERAGESNITNKPFSHERGYRAN</sequence>
<dbReference type="GO" id="GO:0071949">
    <property type="term" value="F:FAD binding"/>
    <property type="evidence" value="ECO:0007669"/>
    <property type="project" value="InterPro"/>
</dbReference>
<evidence type="ECO:0000259" key="6">
    <source>
        <dbReference type="Pfam" id="PF01494"/>
    </source>
</evidence>
<comment type="caution">
    <text evidence="7">The sequence shown here is derived from an EMBL/GenBank/DDBJ whole genome shotgun (WGS) entry which is preliminary data.</text>
</comment>
<dbReference type="Gene3D" id="3.40.30.120">
    <property type="match status" value="1"/>
</dbReference>
<evidence type="ECO:0000256" key="3">
    <source>
        <dbReference type="ARBA" id="ARBA00022630"/>
    </source>
</evidence>
<feature type="compositionally biased region" description="Basic and acidic residues" evidence="5">
    <location>
        <begin position="530"/>
        <end position="539"/>
    </location>
</feature>
<comment type="cofactor">
    <cofactor evidence="1">
        <name>FAD</name>
        <dbReference type="ChEBI" id="CHEBI:57692"/>
    </cofactor>
</comment>
<dbReference type="RefSeq" id="WP_135775894.1">
    <property type="nucleotide sequence ID" value="NZ_RQEY01000023.1"/>
</dbReference>
<evidence type="ECO:0000313" key="7">
    <source>
        <dbReference type="EMBL" id="TGK36653.1"/>
    </source>
</evidence>
<dbReference type="Proteomes" id="UP000298097">
    <property type="component" value="Unassembled WGS sequence"/>
</dbReference>
<keyword evidence="7" id="KW-0503">Monooxygenase</keyword>
<dbReference type="Gene3D" id="3.30.70.2450">
    <property type="match status" value="1"/>
</dbReference>
<evidence type="ECO:0000256" key="2">
    <source>
        <dbReference type="ARBA" id="ARBA00007801"/>
    </source>
</evidence>
<dbReference type="PRINTS" id="PR00420">
    <property type="entry name" value="RNGMNOXGNASE"/>
</dbReference>
<evidence type="ECO:0000313" key="8">
    <source>
        <dbReference type="Proteomes" id="UP000298097"/>
    </source>
</evidence>
<evidence type="ECO:0000256" key="5">
    <source>
        <dbReference type="SAM" id="MobiDB-lite"/>
    </source>
</evidence>
<accession>A0A4R9GXR1</accession>
<dbReference type="PANTHER" id="PTHR43004:SF19">
    <property type="entry name" value="BINDING MONOOXYGENASE, PUTATIVE (JCVI)-RELATED"/>
    <property type="match status" value="1"/>
</dbReference>
<keyword evidence="4" id="KW-0274">FAD</keyword>
<dbReference type="PANTHER" id="PTHR43004">
    <property type="entry name" value="TRK SYSTEM POTASSIUM UPTAKE PROTEIN"/>
    <property type="match status" value="1"/>
</dbReference>
<feature type="region of interest" description="Disordered" evidence="5">
    <location>
        <begin position="514"/>
        <end position="539"/>
    </location>
</feature>
<dbReference type="InterPro" id="IPR050641">
    <property type="entry name" value="RIFMO-like"/>
</dbReference>
<keyword evidence="3" id="KW-0285">Flavoprotein</keyword>
<reference evidence="7" key="1">
    <citation type="journal article" date="2019" name="PLoS Negl. Trop. Dis.">
        <title>Revisiting the worldwide diversity of Leptospira species in the environment.</title>
        <authorList>
            <person name="Vincent A.T."/>
            <person name="Schiettekatte O."/>
            <person name="Bourhy P."/>
            <person name="Veyrier F.J."/>
            <person name="Picardeau M."/>
        </authorList>
    </citation>
    <scope>NUCLEOTIDE SEQUENCE [LARGE SCALE GENOMIC DNA]</scope>
    <source>
        <strain evidence="7">201800301</strain>
    </source>
</reference>
<dbReference type="SUPFAM" id="SSF51905">
    <property type="entry name" value="FAD/NAD(P)-binding domain"/>
    <property type="match status" value="1"/>
</dbReference>
<dbReference type="InterPro" id="IPR036249">
    <property type="entry name" value="Thioredoxin-like_sf"/>
</dbReference>
<comment type="similarity">
    <text evidence="2">Belongs to the PheA/TfdB FAD monooxygenase family.</text>
</comment>
<proteinExistence type="inferred from homology"/>
<dbReference type="AlphaFoldDB" id="A0A4R9GXR1"/>
<dbReference type="GO" id="GO:0016709">
    <property type="term" value="F:oxidoreductase activity, acting on paired donors, with incorporation or reduction of molecular oxygen, NAD(P)H as one donor, and incorporation of one atom of oxygen"/>
    <property type="evidence" value="ECO:0007669"/>
    <property type="project" value="UniProtKB-ARBA"/>
</dbReference>
<evidence type="ECO:0000256" key="4">
    <source>
        <dbReference type="ARBA" id="ARBA00022827"/>
    </source>
</evidence>
<organism evidence="7 8">
    <name type="scientific">Leptospira andrefontaineae</name>
    <dbReference type="NCBI Taxonomy" id="2484976"/>
    <lineage>
        <taxon>Bacteria</taxon>
        <taxon>Pseudomonadati</taxon>
        <taxon>Spirochaetota</taxon>
        <taxon>Spirochaetia</taxon>
        <taxon>Leptospirales</taxon>
        <taxon>Leptospiraceae</taxon>
        <taxon>Leptospira</taxon>
    </lineage>
</organism>
<evidence type="ECO:0000256" key="1">
    <source>
        <dbReference type="ARBA" id="ARBA00001974"/>
    </source>
</evidence>
<feature type="domain" description="FAD-binding" evidence="6">
    <location>
        <begin position="8"/>
        <end position="344"/>
    </location>
</feature>
<dbReference type="Pfam" id="PF01494">
    <property type="entry name" value="FAD_binding_3"/>
    <property type="match status" value="1"/>
</dbReference>
<dbReference type="SUPFAM" id="SSF52833">
    <property type="entry name" value="Thioredoxin-like"/>
    <property type="match status" value="1"/>
</dbReference>
<dbReference type="InterPro" id="IPR002938">
    <property type="entry name" value="FAD-bd"/>
</dbReference>
<dbReference type="Pfam" id="PF21274">
    <property type="entry name" value="Rng_hyd_C"/>
    <property type="match status" value="1"/>
</dbReference>
<dbReference type="InterPro" id="IPR036188">
    <property type="entry name" value="FAD/NAD-bd_sf"/>
</dbReference>